<dbReference type="EC" id="2.7.13.3" evidence="2"/>
<evidence type="ECO:0000256" key="7">
    <source>
        <dbReference type="SAM" id="Coils"/>
    </source>
</evidence>
<comment type="catalytic activity">
    <reaction evidence="1">
        <text>ATP + protein L-histidine = ADP + protein N-phospho-L-histidine.</text>
        <dbReference type="EC" id="2.7.13.3"/>
    </reaction>
</comment>
<dbReference type="SMART" id="SM00387">
    <property type="entry name" value="HATPase_c"/>
    <property type="match status" value="1"/>
</dbReference>
<feature type="domain" description="CBS" evidence="9">
    <location>
        <begin position="80"/>
        <end position="140"/>
    </location>
</feature>
<dbReference type="CDD" id="cd00082">
    <property type="entry name" value="HisKA"/>
    <property type="match status" value="1"/>
</dbReference>
<dbReference type="SUPFAM" id="SSF54631">
    <property type="entry name" value="CBS-domain pair"/>
    <property type="match status" value="2"/>
</dbReference>
<dbReference type="PRINTS" id="PR00344">
    <property type="entry name" value="BCTRLSENSOR"/>
</dbReference>
<reference evidence="10" key="1">
    <citation type="journal article" date="2015" name="ISME J.">
        <title>Draft Genome Sequence of Streptomyces incarnatus NRRL8089, which Produces the Nucleoside Antibiotic Sinefungin.</title>
        <authorList>
            <person name="Oshima K."/>
            <person name="Hattori M."/>
            <person name="Shimizu H."/>
            <person name="Fukuda K."/>
            <person name="Nemoto M."/>
            <person name="Inagaki K."/>
            <person name="Tamura T."/>
        </authorList>
    </citation>
    <scope>NUCLEOTIDE SEQUENCE</scope>
    <source>
        <strain evidence="10">FACHB-1375</strain>
    </source>
</reference>
<keyword evidence="4" id="KW-0808">Transferase</keyword>
<dbReference type="InterPro" id="IPR003594">
    <property type="entry name" value="HATPase_dom"/>
</dbReference>
<evidence type="ECO:0000256" key="4">
    <source>
        <dbReference type="ARBA" id="ARBA00022777"/>
    </source>
</evidence>
<feature type="coiled-coil region" evidence="7">
    <location>
        <begin position="303"/>
        <end position="415"/>
    </location>
</feature>
<dbReference type="PANTHER" id="PTHR43065">
    <property type="entry name" value="SENSOR HISTIDINE KINASE"/>
    <property type="match status" value="1"/>
</dbReference>
<feature type="domain" description="CBS" evidence="9">
    <location>
        <begin position="147"/>
        <end position="235"/>
    </location>
</feature>
<proteinExistence type="predicted"/>
<dbReference type="CDD" id="cd04620">
    <property type="entry name" value="CBS_two-component_sensor_histidine_kinase_repeat1"/>
    <property type="match status" value="1"/>
</dbReference>
<dbReference type="SUPFAM" id="SSF47384">
    <property type="entry name" value="Homodimeric domain of signal transducing histidine kinase"/>
    <property type="match status" value="1"/>
</dbReference>
<accession>A0A926V9H3</accession>
<sequence>MEQDFCEPKNFIERAIDRYPPIVPPNTSTLEAIAAMSNSSSSYVLVGIQHKVLGIFTERDVVKITANKISLEGIPISQVMTRQLITLNIAEANDIFSILALLRSSQIRHLPITDEDEKVVGVITPQSLRAILKPSDLLQMRRVREIMTTEAISVSTEVSVFEVARQMATHRKSCIVICQQATTHSSPSRQKGEETEENLLLERKFKLNTANQPQKPIGIITERDIVKFKAKGLDIAQTPATAVMSSPLVLAQLNFTLWQANQIMQQHSIRRLVVVDERGYLAGIITQSTLLQALDPVEMYSTVQILQQTITETTQELKQEVAQRKQVEEALRDAKKYLKAEVLKRTLELTLANAQLQQALNERIEAEAEVRRLNAFLEQRVQERTAQLQASNQELQQALSNLKSTQEELIQAEKMAALGQLIAGIAHEINTPLGAIRASISNISTALEKSIRQLPQLFEQLDSGDRIQLFALLETVRQNPQDLSFKEERQFKRALKKELEAQGIEDADAIASTLIKIGITQNVELFIHLLHSPNYKLILEAASYWSVQQNNVQNIIMASERASKIVLALKNYARQENFGQMTKAKIAEGIDIALTLYRNQLKQGIEVIKNYQDVPAILCYPEGINQIWTNLIHNAIQAMNGKGKLRIDVSERDNHIVVQFTDSGCGIPPEIKDKIFTPFFTTKPHGEGSGLGLHITHKIIDEHHGKIELESEPGRTTFRVWLPIK</sequence>
<dbReference type="Gene3D" id="3.10.580.10">
    <property type="entry name" value="CBS-domain"/>
    <property type="match status" value="2"/>
</dbReference>
<dbReference type="PANTHER" id="PTHR43065:SF48">
    <property type="entry name" value="HISTIDINE KINASE"/>
    <property type="match status" value="1"/>
</dbReference>
<dbReference type="SMART" id="SM00388">
    <property type="entry name" value="HisKA"/>
    <property type="match status" value="1"/>
</dbReference>
<feature type="domain" description="Histidine kinase" evidence="8">
    <location>
        <begin position="525"/>
        <end position="725"/>
    </location>
</feature>
<dbReference type="InterPro" id="IPR046342">
    <property type="entry name" value="CBS_dom_sf"/>
</dbReference>
<dbReference type="InterPro" id="IPR004358">
    <property type="entry name" value="Sig_transdc_His_kin-like_C"/>
</dbReference>
<dbReference type="SMART" id="SM00116">
    <property type="entry name" value="CBS"/>
    <property type="match status" value="4"/>
</dbReference>
<evidence type="ECO:0000256" key="5">
    <source>
        <dbReference type="ARBA" id="ARBA00023012"/>
    </source>
</evidence>
<dbReference type="AlphaFoldDB" id="A0A926V9H3"/>
<comment type="caution">
    <text evidence="10">The sequence shown here is derived from an EMBL/GenBank/DDBJ whole genome shotgun (WGS) entry which is preliminary data.</text>
</comment>
<evidence type="ECO:0000313" key="10">
    <source>
        <dbReference type="EMBL" id="MBD2179761.1"/>
    </source>
</evidence>
<dbReference type="RefSeq" id="WP_190461281.1">
    <property type="nucleotide sequence ID" value="NZ_JACJPW010000002.1"/>
</dbReference>
<keyword evidence="3" id="KW-0597">Phosphoprotein</keyword>
<dbReference type="EMBL" id="JACJPW010000002">
    <property type="protein sequence ID" value="MBD2179761.1"/>
    <property type="molecule type" value="Genomic_DNA"/>
</dbReference>
<dbReference type="PROSITE" id="PS50109">
    <property type="entry name" value="HIS_KIN"/>
    <property type="match status" value="1"/>
</dbReference>
<dbReference type="Gene3D" id="3.30.565.10">
    <property type="entry name" value="Histidine kinase-like ATPase, C-terminal domain"/>
    <property type="match status" value="1"/>
</dbReference>
<feature type="domain" description="CBS" evidence="9">
    <location>
        <begin position="244"/>
        <end position="301"/>
    </location>
</feature>
<evidence type="ECO:0000256" key="1">
    <source>
        <dbReference type="ARBA" id="ARBA00000085"/>
    </source>
</evidence>
<dbReference type="InterPro" id="IPR003661">
    <property type="entry name" value="HisK_dim/P_dom"/>
</dbReference>
<evidence type="ECO:0000256" key="6">
    <source>
        <dbReference type="PROSITE-ProRule" id="PRU00703"/>
    </source>
</evidence>
<keyword evidence="7" id="KW-0175">Coiled coil</keyword>
<dbReference type="GO" id="GO:0000155">
    <property type="term" value="F:phosphorelay sensor kinase activity"/>
    <property type="evidence" value="ECO:0007669"/>
    <property type="project" value="InterPro"/>
</dbReference>
<evidence type="ECO:0000256" key="2">
    <source>
        <dbReference type="ARBA" id="ARBA00012438"/>
    </source>
</evidence>
<dbReference type="InterPro" id="IPR036890">
    <property type="entry name" value="HATPase_C_sf"/>
</dbReference>
<dbReference type="Gene3D" id="1.10.287.130">
    <property type="match status" value="1"/>
</dbReference>
<dbReference type="InterPro" id="IPR000644">
    <property type="entry name" value="CBS_dom"/>
</dbReference>
<keyword evidence="6" id="KW-0129">CBS domain</keyword>
<evidence type="ECO:0000256" key="3">
    <source>
        <dbReference type="ARBA" id="ARBA00022553"/>
    </source>
</evidence>
<dbReference type="InterPro" id="IPR005467">
    <property type="entry name" value="His_kinase_dom"/>
</dbReference>
<feature type="domain" description="CBS" evidence="9">
    <location>
        <begin position="16"/>
        <end position="71"/>
    </location>
</feature>
<dbReference type="PROSITE" id="PS51371">
    <property type="entry name" value="CBS"/>
    <property type="match status" value="4"/>
</dbReference>
<evidence type="ECO:0000313" key="11">
    <source>
        <dbReference type="Proteomes" id="UP000641646"/>
    </source>
</evidence>
<dbReference type="Pfam" id="PF00571">
    <property type="entry name" value="CBS"/>
    <property type="match status" value="4"/>
</dbReference>
<reference evidence="10" key="2">
    <citation type="submission" date="2020-08" db="EMBL/GenBank/DDBJ databases">
        <authorList>
            <person name="Chen M."/>
            <person name="Teng W."/>
            <person name="Zhao L."/>
            <person name="Hu C."/>
            <person name="Zhou Y."/>
            <person name="Han B."/>
            <person name="Song L."/>
            <person name="Shu W."/>
        </authorList>
    </citation>
    <scope>NUCLEOTIDE SEQUENCE</scope>
    <source>
        <strain evidence="10">FACHB-1375</strain>
    </source>
</reference>
<name>A0A926V9H3_9CYAN</name>
<keyword evidence="5" id="KW-0902">Two-component regulatory system</keyword>
<evidence type="ECO:0000259" key="8">
    <source>
        <dbReference type="PROSITE" id="PS50109"/>
    </source>
</evidence>
<organism evidence="10 11">
    <name type="scientific">Aerosakkonema funiforme FACHB-1375</name>
    <dbReference type="NCBI Taxonomy" id="2949571"/>
    <lineage>
        <taxon>Bacteria</taxon>
        <taxon>Bacillati</taxon>
        <taxon>Cyanobacteriota</taxon>
        <taxon>Cyanophyceae</taxon>
        <taxon>Oscillatoriophycideae</taxon>
        <taxon>Aerosakkonematales</taxon>
        <taxon>Aerosakkonemataceae</taxon>
        <taxon>Aerosakkonema</taxon>
    </lineage>
</organism>
<dbReference type="SUPFAM" id="SSF55874">
    <property type="entry name" value="ATPase domain of HSP90 chaperone/DNA topoisomerase II/histidine kinase"/>
    <property type="match status" value="1"/>
</dbReference>
<keyword evidence="11" id="KW-1185">Reference proteome</keyword>
<dbReference type="InterPro" id="IPR036097">
    <property type="entry name" value="HisK_dim/P_sf"/>
</dbReference>
<gene>
    <name evidence="10" type="ORF">H6G03_01320</name>
</gene>
<protein>
    <recommendedName>
        <fullName evidence="2">histidine kinase</fullName>
        <ecNumber evidence="2">2.7.13.3</ecNumber>
    </recommendedName>
</protein>
<dbReference type="Pfam" id="PF02518">
    <property type="entry name" value="HATPase_c"/>
    <property type="match status" value="1"/>
</dbReference>
<dbReference type="CDD" id="cd17774">
    <property type="entry name" value="CBS_two-component_sensor_histidine_kinase_repeat2"/>
    <property type="match status" value="1"/>
</dbReference>
<evidence type="ECO:0000259" key="9">
    <source>
        <dbReference type="PROSITE" id="PS51371"/>
    </source>
</evidence>
<keyword evidence="4" id="KW-0418">Kinase</keyword>
<dbReference type="Proteomes" id="UP000641646">
    <property type="component" value="Unassembled WGS sequence"/>
</dbReference>